<dbReference type="InterPro" id="IPR011991">
    <property type="entry name" value="ArsR-like_HTH"/>
</dbReference>
<dbReference type="AlphaFoldDB" id="A0A4P6EZW2"/>
<protein>
    <submittedName>
        <fullName evidence="3">ArsR family transcriptional regulator</fullName>
    </submittedName>
</protein>
<sequence length="214" mass="25031">MSEAEELDFKQQAVMVMESFEQLKAVSDPFRSKLLTLLIEQSYTGQQLARLLEVPRSKVHYALTELENTGFIRVARKEELGGIVQKFYKAVAYSFRPGEHLIPQSESIENYNRNMMLNTLSRAATRAMTAPEEAFINRAEVQHQPRLTMQLEARVSEDTFIRWLMKYRELLKELEDMEEEPDGRFYYMSSVAFEIDEPYFEENRKLGGADHSKR</sequence>
<dbReference type="Proteomes" id="UP000293568">
    <property type="component" value="Chromosome"/>
</dbReference>
<feature type="domain" description="Transcription regulator TrmB N-terminal" evidence="2">
    <location>
        <begin position="35"/>
        <end position="92"/>
    </location>
</feature>
<organism evidence="3 4">
    <name type="scientific">Paenibacillus protaetiae</name>
    <dbReference type="NCBI Taxonomy" id="2509456"/>
    <lineage>
        <taxon>Bacteria</taxon>
        <taxon>Bacillati</taxon>
        <taxon>Bacillota</taxon>
        <taxon>Bacilli</taxon>
        <taxon>Bacillales</taxon>
        <taxon>Paenibacillaceae</taxon>
        <taxon>Paenibacillus</taxon>
    </lineage>
</organism>
<dbReference type="EMBL" id="CP035492">
    <property type="protein sequence ID" value="QAY67359.1"/>
    <property type="molecule type" value="Genomic_DNA"/>
</dbReference>
<name>A0A4P6EZW2_9BACL</name>
<keyword evidence="1" id="KW-0238">DNA-binding</keyword>
<dbReference type="PANTHER" id="PTHR38600">
    <property type="entry name" value="TRANSCRIPTIONAL REGULATORY PROTEIN"/>
    <property type="match status" value="1"/>
</dbReference>
<dbReference type="InterPro" id="IPR036390">
    <property type="entry name" value="WH_DNA-bd_sf"/>
</dbReference>
<evidence type="ECO:0000313" key="3">
    <source>
        <dbReference type="EMBL" id="QAY67359.1"/>
    </source>
</evidence>
<dbReference type="SUPFAM" id="SSF46785">
    <property type="entry name" value="Winged helix' DNA-binding domain"/>
    <property type="match status" value="1"/>
</dbReference>
<evidence type="ECO:0000256" key="1">
    <source>
        <dbReference type="ARBA" id="ARBA00023125"/>
    </source>
</evidence>
<dbReference type="Gene3D" id="1.10.10.10">
    <property type="entry name" value="Winged helix-like DNA-binding domain superfamily/Winged helix DNA-binding domain"/>
    <property type="match status" value="1"/>
</dbReference>
<dbReference type="CDD" id="cd00090">
    <property type="entry name" value="HTH_ARSR"/>
    <property type="match status" value="1"/>
</dbReference>
<reference evidence="3 4" key="1">
    <citation type="submission" date="2019-01" db="EMBL/GenBank/DDBJ databases">
        <title>Genome sequencing of strain FW100M-2.</title>
        <authorList>
            <person name="Heo J."/>
            <person name="Kim S.-J."/>
            <person name="Kim J.-S."/>
            <person name="Hong S.-B."/>
            <person name="Kwon S.-W."/>
        </authorList>
    </citation>
    <scope>NUCLEOTIDE SEQUENCE [LARGE SCALE GENOMIC DNA]</scope>
    <source>
        <strain evidence="3 4">FW100M-2</strain>
    </source>
</reference>
<gene>
    <name evidence="3" type="ORF">ET464_14125</name>
</gene>
<dbReference type="KEGG" id="pprt:ET464_14125"/>
<accession>A0A4P6EZW2</accession>
<keyword evidence="4" id="KW-1185">Reference proteome</keyword>
<dbReference type="GO" id="GO:0003677">
    <property type="term" value="F:DNA binding"/>
    <property type="evidence" value="ECO:0007669"/>
    <property type="project" value="UniProtKB-KW"/>
</dbReference>
<dbReference type="PANTHER" id="PTHR38600:SF2">
    <property type="entry name" value="SLL0088 PROTEIN"/>
    <property type="match status" value="1"/>
</dbReference>
<dbReference type="InterPro" id="IPR036388">
    <property type="entry name" value="WH-like_DNA-bd_sf"/>
</dbReference>
<dbReference type="InterPro" id="IPR002831">
    <property type="entry name" value="Tscrpt_reg_TrmB_N"/>
</dbReference>
<dbReference type="OrthoDB" id="1691727at2"/>
<evidence type="ECO:0000259" key="2">
    <source>
        <dbReference type="Pfam" id="PF01978"/>
    </source>
</evidence>
<dbReference type="Pfam" id="PF01978">
    <property type="entry name" value="TrmB"/>
    <property type="match status" value="1"/>
</dbReference>
<evidence type="ECO:0000313" key="4">
    <source>
        <dbReference type="Proteomes" id="UP000293568"/>
    </source>
</evidence>
<proteinExistence type="predicted"/>
<dbReference type="RefSeq" id="WP_129441927.1">
    <property type="nucleotide sequence ID" value="NZ_CP035492.1"/>
</dbReference>